<dbReference type="OrthoDB" id="5197322at2"/>
<accession>A0A2T8F8E0</accession>
<organism evidence="1 2">
    <name type="scientific">Nocardioides gansuensis</name>
    <dbReference type="NCBI Taxonomy" id="2138300"/>
    <lineage>
        <taxon>Bacteria</taxon>
        <taxon>Bacillati</taxon>
        <taxon>Actinomycetota</taxon>
        <taxon>Actinomycetes</taxon>
        <taxon>Propionibacteriales</taxon>
        <taxon>Nocardioidaceae</taxon>
        <taxon>Nocardioides</taxon>
    </lineage>
</organism>
<comment type="caution">
    <text evidence="1">The sequence shown here is derived from an EMBL/GenBank/DDBJ whole genome shotgun (WGS) entry which is preliminary data.</text>
</comment>
<evidence type="ECO:0000313" key="1">
    <source>
        <dbReference type="EMBL" id="PVG81976.1"/>
    </source>
</evidence>
<dbReference type="Proteomes" id="UP000246018">
    <property type="component" value="Unassembled WGS sequence"/>
</dbReference>
<reference evidence="1 2" key="1">
    <citation type="submission" date="2018-04" db="EMBL/GenBank/DDBJ databases">
        <title>Genome of Nocardioides gansuensis WSJ-1.</title>
        <authorList>
            <person name="Wu S."/>
            <person name="Wang G."/>
        </authorList>
    </citation>
    <scope>NUCLEOTIDE SEQUENCE [LARGE SCALE GENOMIC DNA]</scope>
    <source>
        <strain evidence="1 2">WSJ-1</strain>
    </source>
</reference>
<proteinExistence type="predicted"/>
<dbReference type="EMBL" id="QDGZ01000006">
    <property type="protein sequence ID" value="PVG81976.1"/>
    <property type="molecule type" value="Genomic_DNA"/>
</dbReference>
<evidence type="ECO:0000313" key="2">
    <source>
        <dbReference type="Proteomes" id="UP000246018"/>
    </source>
</evidence>
<sequence length="68" mass="7987">MPCERCGASLDRTAAASHECDPERLAEYQMFGMRHEIAGFEKRLRDYLDRAHGRFEVWLAAHHVRRKT</sequence>
<name>A0A2T8F8E0_9ACTN</name>
<keyword evidence="2" id="KW-1185">Reference proteome</keyword>
<gene>
    <name evidence="1" type="ORF">DDE18_14865</name>
</gene>
<protein>
    <submittedName>
        <fullName evidence="1">Uncharacterized protein</fullName>
    </submittedName>
</protein>
<dbReference type="AlphaFoldDB" id="A0A2T8F8E0"/>